<comment type="caution">
    <text evidence="4">The sequence shown here is derived from an EMBL/GenBank/DDBJ whole genome shotgun (WGS) entry which is preliminary data.</text>
</comment>
<dbReference type="OrthoDB" id="9811174at2"/>
<name>A0A3M8DWK4_9BACL</name>
<dbReference type="InterPro" id="IPR009061">
    <property type="entry name" value="DNA-bd_dom_put_sf"/>
</dbReference>
<dbReference type="GO" id="GO:0003700">
    <property type="term" value="F:DNA-binding transcription factor activity"/>
    <property type="evidence" value="ECO:0007669"/>
    <property type="project" value="InterPro"/>
</dbReference>
<feature type="coiled-coil region" evidence="2">
    <location>
        <begin position="84"/>
        <end position="111"/>
    </location>
</feature>
<evidence type="ECO:0000259" key="3">
    <source>
        <dbReference type="PROSITE" id="PS50937"/>
    </source>
</evidence>
<dbReference type="PRINTS" id="PR00040">
    <property type="entry name" value="HTHMERR"/>
</dbReference>
<dbReference type="Proteomes" id="UP000271031">
    <property type="component" value="Unassembled WGS sequence"/>
</dbReference>
<dbReference type="SUPFAM" id="SSF46955">
    <property type="entry name" value="Putative DNA-binding domain"/>
    <property type="match status" value="1"/>
</dbReference>
<protein>
    <submittedName>
        <fullName evidence="4">MerR family transcriptional regulator</fullName>
    </submittedName>
</protein>
<dbReference type="Gene3D" id="1.10.1660.10">
    <property type="match status" value="1"/>
</dbReference>
<keyword evidence="2" id="KW-0175">Coiled coil</keyword>
<dbReference type="PANTHER" id="PTHR30204:SF98">
    <property type="entry name" value="HTH-TYPE TRANSCRIPTIONAL REGULATOR ADHR"/>
    <property type="match status" value="1"/>
</dbReference>
<dbReference type="SMART" id="SM00422">
    <property type="entry name" value="HTH_MERR"/>
    <property type="match status" value="1"/>
</dbReference>
<dbReference type="RefSeq" id="WP_122916265.1">
    <property type="nucleotide sequence ID" value="NZ_RHHQ01000003.1"/>
</dbReference>
<dbReference type="CDD" id="cd01109">
    <property type="entry name" value="HTH_YyaN"/>
    <property type="match status" value="1"/>
</dbReference>
<feature type="domain" description="HTH merR-type" evidence="3">
    <location>
        <begin position="3"/>
        <end position="72"/>
    </location>
</feature>
<dbReference type="InterPro" id="IPR000551">
    <property type="entry name" value="MerR-type_HTH_dom"/>
</dbReference>
<dbReference type="PANTHER" id="PTHR30204">
    <property type="entry name" value="REDOX-CYCLING DRUG-SENSING TRANSCRIPTIONAL ACTIVATOR SOXR"/>
    <property type="match status" value="1"/>
</dbReference>
<evidence type="ECO:0000313" key="5">
    <source>
        <dbReference type="Proteomes" id="UP000271031"/>
    </source>
</evidence>
<sequence>MEKFTIQQISTMTGLSVHTLRYYEKIGLLSGVDRDANGYRRYTKADLSWLQFIMRLRATGMPISEMKEFSDLRSQGDPTISARRALLETHRKNVLNQISDLQENLVSIEEKIVYYKELEGVPQQSTSGNQ</sequence>
<keyword evidence="5" id="KW-1185">Reference proteome</keyword>
<dbReference type="AlphaFoldDB" id="A0A3M8DWK4"/>
<dbReference type="EMBL" id="RHHQ01000003">
    <property type="protein sequence ID" value="RNB92560.1"/>
    <property type="molecule type" value="Genomic_DNA"/>
</dbReference>
<gene>
    <name evidence="4" type="ORF">EDM56_01885</name>
</gene>
<dbReference type="Pfam" id="PF13411">
    <property type="entry name" value="MerR_1"/>
    <property type="match status" value="1"/>
</dbReference>
<evidence type="ECO:0000256" key="1">
    <source>
        <dbReference type="ARBA" id="ARBA00023125"/>
    </source>
</evidence>
<evidence type="ECO:0000313" key="4">
    <source>
        <dbReference type="EMBL" id="RNB92560.1"/>
    </source>
</evidence>
<dbReference type="GO" id="GO:0003677">
    <property type="term" value="F:DNA binding"/>
    <property type="evidence" value="ECO:0007669"/>
    <property type="project" value="UniProtKB-KW"/>
</dbReference>
<accession>A0A3M8DWK4</accession>
<dbReference type="InterPro" id="IPR047057">
    <property type="entry name" value="MerR_fam"/>
</dbReference>
<proteinExistence type="predicted"/>
<organism evidence="4 5">
    <name type="scientific">Brevibacillus fluminis</name>
    <dbReference type="NCBI Taxonomy" id="511487"/>
    <lineage>
        <taxon>Bacteria</taxon>
        <taxon>Bacillati</taxon>
        <taxon>Bacillota</taxon>
        <taxon>Bacilli</taxon>
        <taxon>Bacillales</taxon>
        <taxon>Paenibacillaceae</taxon>
        <taxon>Brevibacillus</taxon>
    </lineage>
</organism>
<reference evidence="4 5" key="1">
    <citation type="submission" date="2018-10" db="EMBL/GenBank/DDBJ databases">
        <title>Phylogenomics of Brevibacillus.</title>
        <authorList>
            <person name="Dunlap C."/>
        </authorList>
    </citation>
    <scope>NUCLEOTIDE SEQUENCE [LARGE SCALE GENOMIC DNA]</scope>
    <source>
        <strain evidence="4 5">JCM 15716</strain>
    </source>
</reference>
<dbReference type="PROSITE" id="PS50937">
    <property type="entry name" value="HTH_MERR_2"/>
    <property type="match status" value="1"/>
</dbReference>
<keyword evidence="1" id="KW-0238">DNA-binding</keyword>
<evidence type="ECO:0000256" key="2">
    <source>
        <dbReference type="SAM" id="Coils"/>
    </source>
</evidence>